<accession>A0A7Y3SUY3</accession>
<reference evidence="1 2" key="1">
    <citation type="submission" date="2020-05" db="EMBL/GenBank/DDBJ databases">
        <title>Complete genome of Clostridium estertheticum subspecies estertheticum, isolated from Vacuum packed lamb meat from New Zealand imported to Switzerland.</title>
        <authorList>
            <person name="Wambui J."/>
            <person name="Stevens M.J.A."/>
            <person name="Stephan R."/>
        </authorList>
    </citation>
    <scope>NUCLEOTIDE SEQUENCE [LARGE SCALE GENOMIC DNA]</scope>
    <source>
        <strain evidence="1 2">CEST001</strain>
    </source>
</reference>
<comment type="caution">
    <text evidence="1">The sequence shown here is derived from an EMBL/GenBank/DDBJ whole genome shotgun (WGS) entry which is preliminary data.</text>
</comment>
<gene>
    <name evidence="1" type="ORF">HLQ16_06425</name>
</gene>
<sequence length="289" mass="33367">MDNRALIPLYTNGDMINNLYTVVIEEFAEIKSESTRKLLTISTNTPLYEATCGKIMEGDLNVQFLNEFTSQKIEERVSIVITILSRLKNMLNEQNMLKVITSESDVANIKEFDFVQFTCELYKNPVLEYIEDIIRVMEMQLAFSPEPLENGDESEEHKVKRQVLKILKDDMEVCKTEKCIKFISSNIGDSNTKVIVPLEIKHMADNLDYIEGARITVLGKVVRIPNKNKTEINNNDLLSGTYFDYLNEEYFKEFKNRFLKDTTLINDYDSNKLVIDGPVIEIIPIAMYI</sequence>
<dbReference type="Proteomes" id="UP000531659">
    <property type="component" value="Unassembled WGS sequence"/>
</dbReference>
<protein>
    <submittedName>
        <fullName evidence="1">Uncharacterized protein</fullName>
    </submittedName>
</protein>
<organism evidence="1 2">
    <name type="scientific">Clostridium estertheticum</name>
    <dbReference type="NCBI Taxonomy" id="238834"/>
    <lineage>
        <taxon>Bacteria</taxon>
        <taxon>Bacillati</taxon>
        <taxon>Bacillota</taxon>
        <taxon>Clostridia</taxon>
        <taxon>Eubacteriales</taxon>
        <taxon>Clostridiaceae</taxon>
        <taxon>Clostridium</taxon>
    </lineage>
</organism>
<dbReference type="AlphaFoldDB" id="A0A7Y3SUY3"/>
<evidence type="ECO:0000313" key="2">
    <source>
        <dbReference type="Proteomes" id="UP000531659"/>
    </source>
</evidence>
<evidence type="ECO:0000313" key="1">
    <source>
        <dbReference type="EMBL" id="NNU75565.1"/>
    </source>
</evidence>
<dbReference type="InterPro" id="IPR045633">
    <property type="entry name" value="DUF6414"/>
</dbReference>
<dbReference type="RefSeq" id="WP_171296314.1">
    <property type="nucleotide sequence ID" value="NZ_CP087098.1"/>
</dbReference>
<dbReference type="Pfam" id="PF19952">
    <property type="entry name" value="DUF6414"/>
    <property type="match status" value="1"/>
</dbReference>
<proteinExistence type="predicted"/>
<name>A0A7Y3SUY3_9CLOT</name>
<dbReference type="EMBL" id="JABEYB010000004">
    <property type="protein sequence ID" value="NNU75565.1"/>
    <property type="molecule type" value="Genomic_DNA"/>
</dbReference>